<feature type="transmembrane region" description="Helical" evidence="1">
    <location>
        <begin position="14"/>
        <end position="38"/>
    </location>
</feature>
<evidence type="ECO:0000256" key="1">
    <source>
        <dbReference type="SAM" id="Phobius"/>
    </source>
</evidence>
<evidence type="ECO:0000313" key="3">
    <source>
        <dbReference type="Proteomes" id="UP001311915"/>
    </source>
</evidence>
<organism evidence="2 3">
    <name type="scientific">Solanum pinnatisectum</name>
    <name type="common">tansyleaf nightshade</name>
    <dbReference type="NCBI Taxonomy" id="50273"/>
    <lineage>
        <taxon>Eukaryota</taxon>
        <taxon>Viridiplantae</taxon>
        <taxon>Streptophyta</taxon>
        <taxon>Embryophyta</taxon>
        <taxon>Tracheophyta</taxon>
        <taxon>Spermatophyta</taxon>
        <taxon>Magnoliopsida</taxon>
        <taxon>eudicotyledons</taxon>
        <taxon>Gunneridae</taxon>
        <taxon>Pentapetalae</taxon>
        <taxon>asterids</taxon>
        <taxon>lamiids</taxon>
        <taxon>Solanales</taxon>
        <taxon>Solanaceae</taxon>
        <taxon>Solanoideae</taxon>
        <taxon>Solaneae</taxon>
        <taxon>Solanum</taxon>
    </lineage>
</organism>
<dbReference type="AlphaFoldDB" id="A0AAV9K7N6"/>
<dbReference type="EMBL" id="JAWPEI010000012">
    <property type="protein sequence ID" value="KAK4709345.1"/>
    <property type="molecule type" value="Genomic_DNA"/>
</dbReference>
<comment type="caution">
    <text evidence="2">The sequence shown here is derived from an EMBL/GenBank/DDBJ whole genome shotgun (WGS) entry which is preliminary data.</text>
</comment>
<sequence length="50" mass="5672">MVVISYPFFFSYDFAYYTCCCSIINCVVTLVAVGINLTPSPVPAYVYRIF</sequence>
<gene>
    <name evidence="2" type="ORF">R3W88_030270</name>
</gene>
<keyword evidence="1" id="KW-1133">Transmembrane helix</keyword>
<keyword evidence="3" id="KW-1185">Reference proteome</keyword>
<name>A0AAV9K7N6_9SOLN</name>
<evidence type="ECO:0000313" key="2">
    <source>
        <dbReference type="EMBL" id="KAK4709345.1"/>
    </source>
</evidence>
<dbReference type="Proteomes" id="UP001311915">
    <property type="component" value="Unassembled WGS sequence"/>
</dbReference>
<proteinExistence type="predicted"/>
<protein>
    <submittedName>
        <fullName evidence="2">Uncharacterized protein</fullName>
    </submittedName>
</protein>
<reference evidence="2 3" key="1">
    <citation type="submission" date="2023-10" db="EMBL/GenBank/DDBJ databases">
        <title>Genome-Wide Identification Analysis in wild type Solanum Pinnatisectum Reveals Some Genes Defensing Phytophthora Infestans.</title>
        <authorList>
            <person name="Sun C."/>
        </authorList>
    </citation>
    <scope>NUCLEOTIDE SEQUENCE [LARGE SCALE GENOMIC DNA]</scope>
    <source>
        <strain evidence="2">LQN</strain>
        <tissue evidence="2">Leaf</tissue>
    </source>
</reference>
<keyword evidence="1" id="KW-0472">Membrane</keyword>
<accession>A0AAV9K7N6</accession>
<keyword evidence="1" id="KW-0812">Transmembrane</keyword>